<dbReference type="GeneID" id="73324243"/>
<comment type="caution">
    <text evidence="6">The sequence shown here is derived from an EMBL/GenBank/DDBJ whole genome shotgun (WGS) entry which is preliminary data.</text>
</comment>
<feature type="compositionally biased region" description="Polar residues" evidence="1">
    <location>
        <begin position="339"/>
        <end position="350"/>
    </location>
</feature>
<dbReference type="Gene3D" id="2.40.70.10">
    <property type="entry name" value="Acid Proteases"/>
    <property type="match status" value="1"/>
</dbReference>
<dbReference type="EMBL" id="BQXU01000006">
    <property type="protein sequence ID" value="GKT43260.1"/>
    <property type="molecule type" value="Genomic_DNA"/>
</dbReference>
<dbReference type="AlphaFoldDB" id="A0AA37LD38"/>
<sequence>MSEPTPSTTDTGQLGGLTDQAASFAGEAFQSYRGPDDNVDTESETGPGIPNFGTTKRSEGKDPSSGYRQYKGSPDQAGEDISPSPDLAPDSLTAADFRAQQLLMANLLTMVNASMTKDQGSVKPDQGGTDYLRRSTIKMPPPDTKGAPTFDGCNITDFLDKYEALTGLAGYSDKEKTKALPWYLPDEHRATVKIKAEKETWQELSKFLLDTYGQLDEEVILQPNRRIKDLMKGDLIRDDNLTETATLFQKVESVREKAKAKGKPVMGAQELIELFAMRFSENTIMAVSLQMGLSPADLFERGNFSAFKRAMLAWVGQKSRYKGHYGDSDTSASSSSATVPYSSKRPSSPDQVKGTLPKKSAFKDIKVTTDPAMDELSKTVAALTLAVKASLEAQTISNSQPMVARSYNVSASGPPRLYTPPARQPSSFSKPGFVPGHPDQCWYDACDQRRYWMCPQLKKDKEANLIMLDHDVYKYGVLRGSNVEVNEVPDVVIWEARKNYQPDRVTILTHVANNTLFPEAAKAAKRMIDQGVGRPFQPEIQCYPPLYTQDARVNLVKCVSVSPKTHAEVFLTQGAKVNAVTRSLDTMPRPILRRPDQARPHSVRQGFVSKNMHRRGSTSSTGSQAEEMNIDARAQTPPPTQPTGPVHPDQAYQTPESSRSPSVQTVPAGEHASFAYGPGYAQGAAEESSIPDQLEIMDRAASAQAIAKKFGGNITIPFEVALRVWPQLNQDAMVTIRQMLDSNGYSDIYLEAPSDLIREVKPYERSGAREAIDRYNRDVPNLMSGTAKVRLIKTLDLTTIESIVPHFMMPHFVINVRVGGLRPDQNDLIKGVIDNGSQINVISRSYADKHAIKLTTTPLGMNAFDPNSERVSFDGAAIVPVWVEGHCFLTSMFVADDRRMNEPLLLGSPFGFHTQINYVYGPDMITLILTTGQTRLHVPAAFLKFGNPGKFLDYLPDWDNYVRALKDHLPDQTKLHQDQEN</sequence>
<dbReference type="CDD" id="cd00303">
    <property type="entry name" value="retropepsin_like"/>
    <property type="match status" value="1"/>
</dbReference>
<gene>
    <name evidence="2" type="ORF">ColSpa_03441</name>
    <name evidence="3" type="ORF">ColSpa_04484</name>
    <name evidence="4" type="ORF">ColSpa_04753</name>
    <name evidence="5" type="ORF">ColSpa_04757</name>
    <name evidence="6" type="ORF">ColSpa_05325</name>
    <name evidence="7" type="ORF">ColSpa_06012</name>
    <name evidence="8" type="ORF">ColSpa_07954</name>
    <name evidence="9" type="ORF">ColSpa_10031</name>
    <name evidence="10" type="ORF">ColSpa_11015</name>
</gene>
<dbReference type="InterPro" id="IPR021109">
    <property type="entry name" value="Peptidase_aspartic_dom_sf"/>
</dbReference>
<organism evidence="6 11">
    <name type="scientific">Colletotrichum spaethianum</name>
    <dbReference type="NCBI Taxonomy" id="700344"/>
    <lineage>
        <taxon>Eukaryota</taxon>
        <taxon>Fungi</taxon>
        <taxon>Dikarya</taxon>
        <taxon>Ascomycota</taxon>
        <taxon>Pezizomycotina</taxon>
        <taxon>Sordariomycetes</taxon>
        <taxon>Hypocreomycetidae</taxon>
        <taxon>Glomerellales</taxon>
        <taxon>Glomerellaceae</taxon>
        <taxon>Colletotrichum</taxon>
        <taxon>Colletotrichum spaethianum species complex</taxon>
    </lineage>
</organism>
<feature type="compositionally biased region" description="Low complexity" evidence="1">
    <location>
        <begin position="8"/>
        <end position="20"/>
    </location>
</feature>
<feature type="region of interest" description="Disordered" evidence="1">
    <location>
        <begin position="1"/>
        <end position="91"/>
    </location>
</feature>
<proteinExistence type="predicted"/>
<evidence type="ECO:0000313" key="9">
    <source>
        <dbReference type="EMBL" id="GKT49850.1"/>
    </source>
</evidence>
<dbReference type="RefSeq" id="XP_049125610.1">
    <property type="nucleotide sequence ID" value="XM_049269653.1"/>
</dbReference>
<evidence type="ECO:0000313" key="7">
    <source>
        <dbReference type="EMBL" id="GKT45831.1"/>
    </source>
</evidence>
<evidence type="ECO:0000313" key="11">
    <source>
        <dbReference type="Proteomes" id="UP001055115"/>
    </source>
</evidence>
<evidence type="ECO:0000313" key="2">
    <source>
        <dbReference type="EMBL" id="GKT43260.1"/>
    </source>
</evidence>
<feature type="region of interest" description="Disordered" evidence="1">
    <location>
        <begin position="324"/>
        <end position="357"/>
    </location>
</feature>
<dbReference type="EMBL" id="BQXU01000032">
    <property type="protein sequence ID" value="GKT49850.1"/>
    <property type="molecule type" value="Genomic_DNA"/>
</dbReference>
<dbReference type="EMBL" id="BQXU01000012">
    <property type="protein sequence ID" value="GKT45144.1"/>
    <property type="molecule type" value="Genomic_DNA"/>
</dbReference>
<name>A0AA37LD38_9PEZI</name>
<evidence type="ECO:0000313" key="5">
    <source>
        <dbReference type="EMBL" id="GKT44576.1"/>
    </source>
</evidence>
<accession>A0AA37LD38</accession>
<feature type="region of interest" description="Disordered" evidence="1">
    <location>
        <begin position="586"/>
        <end position="666"/>
    </location>
</feature>
<dbReference type="EMBL" id="BQXU01000010">
    <property type="protein sequence ID" value="GKT44572.1"/>
    <property type="molecule type" value="Genomic_DNA"/>
</dbReference>
<evidence type="ECO:0000313" key="4">
    <source>
        <dbReference type="EMBL" id="GKT44572.1"/>
    </source>
</evidence>
<feature type="compositionally biased region" description="Polar residues" evidence="1">
    <location>
        <begin position="651"/>
        <end position="665"/>
    </location>
</feature>
<dbReference type="EMBL" id="BQXU01000010">
    <property type="protein sequence ID" value="GKT44576.1"/>
    <property type="molecule type" value="Genomic_DNA"/>
</dbReference>
<feature type="compositionally biased region" description="Polar residues" evidence="1">
    <location>
        <begin position="617"/>
        <end position="626"/>
    </location>
</feature>
<reference evidence="6 11" key="1">
    <citation type="submission" date="2022-03" db="EMBL/GenBank/DDBJ databases">
        <title>Genome data of Colletotrichum spp.</title>
        <authorList>
            <person name="Utami Y.D."/>
            <person name="Hiruma K."/>
        </authorList>
    </citation>
    <scope>NUCLEOTIDE SEQUENCE [LARGE SCALE GENOMIC DNA]</scope>
    <source>
        <strain evidence="6 11">MAFF 239500</strain>
    </source>
</reference>
<evidence type="ECO:0000313" key="8">
    <source>
        <dbReference type="EMBL" id="GKT47773.1"/>
    </source>
</evidence>
<keyword evidence="11" id="KW-1185">Reference proteome</keyword>
<feature type="compositionally biased region" description="Low complexity" evidence="1">
    <location>
        <begin position="328"/>
        <end position="338"/>
    </location>
</feature>
<evidence type="ECO:0000313" key="10">
    <source>
        <dbReference type="EMBL" id="GKT50834.1"/>
    </source>
</evidence>
<protein>
    <submittedName>
        <fullName evidence="6">Uncharacterized protein</fullName>
    </submittedName>
</protein>
<evidence type="ECO:0000256" key="1">
    <source>
        <dbReference type="SAM" id="MobiDB-lite"/>
    </source>
</evidence>
<dbReference type="EMBL" id="BQXU01000041">
    <property type="protein sequence ID" value="GKT50834.1"/>
    <property type="molecule type" value="Genomic_DNA"/>
</dbReference>
<evidence type="ECO:0000313" key="6">
    <source>
        <dbReference type="EMBL" id="GKT45144.1"/>
    </source>
</evidence>
<dbReference type="Proteomes" id="UP001055115">
    <property type="component" value="Unassembled WGS sequence"/>
</dbReference>
<evidence type="ECO:0000313" key="3">
    <source>
        <dbReference type="EMBL" id="GKT44303.1"/>
    </source>
</evidence>
<dbReference type="EMBL" id="BQXU01000021">
    <property type="protein sequence ID" value="GKT47773.1"/>
    <property type="molecule type" value="Genomic_DNA"/>
</dbReference>
<dbReference type="EMBL" id="BQXU01000013">
    <property type="protein sequence ID" value="GKT45831.1"/>
    <property type="molecule type" value="Genomic_DNA"/>
</dbReference>
<dbReference type="EMBL" id="BQXU01000009">
    <property type="protein sequence ID" value="GKT44303.1"/>
    <property type="molecule type" value="Genomic_DNA"/>
</dbReference>